<dbReference type="AlphaFoldDB" id="A0A834DCP9"/>
<sequence length="172" mass="18220">MGTGEWHRWEGGEVICPASLDVKLTETICGTHKRARSSAAHAACVVILGAGAGGERLGAGGGVGVFALRSLDSLCTRSSLARSTGLPRTLLGPRKVPLPALSTRFLICTVKTFHLVIGVFLYPFDSAERFQTVRTRVRCSTPGSPAVTECHHRCSPDRTACKSDIAVSSTAR</sequence>
<proteinExistence type="predicted"/>
<gene>
    <name evidence="1" type="ORF">HJG60_009376</name>
</gene>
<comment type="caution">
    <text evidence="1">The sequence shown here is derived from an EMBL/GenBank/DDBJ whole genome shotgun (WGS) entry which is preliminary data.</text>
</comment>
<evidence type="ECO:0000313" key="1">
    <source>
        <dbReference type="EMBL" id="KAF6074966.1"/>
    </source>
</evidence>
<reference evidence="1 2" key="1">
    <citation type="journal article" date="2020" name="Nature">
        <title>Six reference-quality genomes reveal evolution of bat adaptations.</title>
        <authorList>
            <person name="Jebb D."/>
            <person name="Huang Z."/>
            <person name="Pippel M."/>
            <person name="Hughes G.M."/>
            <person name="Lavrichenko K."/>
            <person name="Devanna P."/>
            <person name="Winkler S."/>
            <person name="Jermiin L.S."/>
            <person name="Skirmuntt E.C."/>
            <person name="Katzourakis A."/>
            <person name="Burkitt-Gray L."/>
            <person name="Ray D.A."/>
            <person name="Sullivan K.A.M."/>
            <person name="Roscito J.G."/>
            <person name="Kirilenko B.M."/>
            <person name="Davalos L.M."/>
            <person name="Corthals A.P."/>
            <person name="Power M.L."/>
            <person name="Jones G."/>
            <person name="Ransome R.D."/>
            <person name="Dechmann D.K.N."/>
            <person name="Locatelli A.G."/>
            <person name="Puechmaille S.J."/>
            <person name="Fedrigo O."/>
            <person name="Jarvis E.D."/>
            <person name="Hiller M."/>
            <person name="Vernes S.C."/>
            <person name="Myers E.W."/>
            <person name="Teeling E.C."/>
        </authorList>
    </citation>
    <scope>NUCLEOTIDE SEQUENCE [LARGE SCALE GENOMIC DNA]</scope>
    <source>
        <strain evidence="1">Bat1K_MPI-CBG_1</strain>
    </source>
</reference>
<organism evidence="1 2">
    <name type="scientific">Phyllostomus discolor</name>
    <name type="common">pale spear-nosed bat</name>
    <dbReference type="NCBI Taxonomy" id="89673"/>
    <lineage>
        <taxon>Eukaryota</taxon>
        <taxon>Metazoa</taxon>
        <taxon>Chordata</taxon>
        <taxon>Craniata</taxon>
        <taxon>Vertebrata</taxon>
        <taxon>Euteleostomi</taxon>
        <taxon>Mammalia</taxon>
        <taxon>Eutheria</taxon>
        <taxon>Laurasiatheria</taxon>
        <taxon>Chiroptera</taxon>
        <taxon>Yangochiroptera</taxon>
        <taxon>Phyllostomidae</taxon>
        <taxon>Phyllostominae</taxon>
        <taxon>Phyllostomus</taxon>
    </lineage>
</organism>
<dbReference type="Proteomes" id="UP000664940">
    <property type="component" value="Unassembled WGS sequence"/>
</dbReference>
<evidence type="ECO:0000313" key="2">
    <source>
        <dbReference type="Proteomes" id="UP000664940"/>
    </source>
</evidence>
<dbReference type="EMBL" id="JABVXQ010000015">
    <property type="protein sequence ID" value="KAF6074966.1"/>
    <property type="molecule type" value="Genomic_DNA"/>
</dbReference>
<accession>A0A834DCP9</accession>
<protein>
    <submittedName>
        <fullName evidence="1">Uncharacterized protein</fullName>
    </submittedName>
</protein>
<name>A0A834DCP9_9CHIR</name>